<dbReference type="InterPro" id="IPR002052">
    <property type="entry name" value="DNA_methylase_N6_adenine_CS"/>
</dbReference>
<organism evidence="3 4">
    <name type="scientific">Prochlorococcus marinus str. MIT 9302</name>
    <dbReference type="NCBI Taxonomy" id="74545"/>
    <lineage>
        <taxon>Bacteria</taxon>
        <taxon>Bacillati</taxon>
        <taxon>Cyanobacteriota</taxon>
        <taxon>Cyanophyceae</taxon>
        <taxon>Synechococcales</taxon>
        <taxon>Prochlorococcaceae</taxon>
        <taxon>Prochlorococcus</taxon>
    </lineage>
</organism>
<dbReference type="CDD" id="cd02440">
    <property type="entry name" value="AdoMet_MTases"/>
    <property type="match status" value="1"/>
</dbReference>
<reference evidence="4" key="1">
    <citation type="journal article" date="2014" name="Sci. Data">
        <title>Genomes of diverse isolates of the marine cyanobacterium Prochlorococcus.</title>
        <authorList>
            <person name="Biller S."/>
            <person name="Berube P."/>
            <person name="Thompson J."/>
            <person name="Kelly L."/>
            <person name="Roggensack S."/>
            <person name="Awad L."/>
            <person name="Roache-Johnson K."/>
            <person name="Ding H."/>
            <person name="Giovannoni S.J."/>
            <person name="Moore L.R."/>
            <person name="Chisholm S.W."/>
        </authorList>
    </citation>
    <scope>NUCLEOTIDE SEQUENCE [LARGE SCALE GENOMIC DNA]</scope>
    <source>
        <strain evidence="4">MIT 9302</strain>
    </source>
</reference>
<proteinExistence type="predicted"/>
<comment type="caution">
    <text evidence="3">The sequence shown here is derived from an EMBL/GenBank/DDBJ whole genome shotgun (WGS) entry which is preliminary data.</text>
</comment>
<evidence type="ECO:0000256" key="2">
    <source>
        <dbReference type="ARBA" id="ARBA00022679"/>
    </source>
</evidence>
<keyword evidence="2 3" id="KW-0808">Transferase</keyword>
<dbReference type="EMBL" id="JNAM01000001">
    <property type="protein sequence ID" value="KGF99459.1"/>
    <property type="molecule type" value="Genomic_DNA"/>
</dbReference>
<dbReference type="eggNOG" id="COG0742">
    <property type="taxonomic scope" value="Bacteria"/>
</dbReference>
<protein>
    <submittedName>
        <fullName evidence="3">Ribosomal RNA small subunit methyltransferase D</fullName>
        <ecNumber evidence="3">2.1.1.-</ecNumber>
    </submittedName>
</protein>
<dbReference type="InterPro" id="IPR029063">
    <property type="entry name" value="SAM-dependent_MTases_sf"/>
</dbReference>
<dbReference type="RefSeq" id="WP_032525695.1">
    <property type="nucleotide sequence ID" value="NZ_CP138951.1"/>
</dbReference>
<dbReference type="PIRSF" id="PIRSF004553">
    <property type="entry name" value="CHP00095"/>
    <property type="match status" value="1"/>
</dbReference>
<dbReference type="InterPro" id="IPR004398">
    <property type="entry name" value="RNA_MeTrfase_RsmD"/>
</dbReference>
<dbReference type="Gene3D" id="3.40.50.150">
    <property type="entry name" value="Vaccinia Virus protein VP39"/>
    <property type="match status" value="1"/>
</dbReference>
<dbReference type="GO" id="GO:0008168">
    <property type="term" value="F:methyltransferase activity"/>
    <property type="evidence" value="ECO:0007669"/>
    <property type="project" value="UniProtKB-KW"/>
</dbReference>
<keyword evidence="1 3" id="KW-0489">Methyltransferase</keyword>
<dbReference type="OrthoDB" id="9803017at2"/>
<dbReference type="PANTHER" id="PTHR43542:SF1">
    <property type="entry name" value="METHYLTRANSFERASE"/>
    <property type="match status" value="1"/>
</dbReference>
<dbReference type="Proteomes" id="UP000030445">
    <property type="component" value="Unassembled WGS sequence"/>
</dbReference>
<dbReference type="AlphaFoldDB" id="A0A0A2AG05"/>
<accession>A0A0A2AG05</accession>
<dbReference type="PROSITE" id="PS00092">
    <property type="entry name" value="N6_MTASE"/>
    <property type="match status" value="1"/>
</dbReference>
<sequence length="199" mass="23240">MKTNLRLIGGKRLQSPNNTYTRPTTLRVREAIFNILNNRVENSNWLDLFSGIGSISCEAYNHGARKIIAIEKNKNNSKICLKNLLSLQDKEDRKNDIEVICKDVLNWTKPNHERNLSSKIMDLNKLKFDFVYLDPPYNLNYHELVLNQIFNCNFLKKDSIVICEHSPKLCIKKNTLWETIDVRDYGQSRLTFLINVQNP</sequence>
<dbReference type="Pfam" id="PF03602">
    <property type="entry name" value="Cons_hypoth95"/>
    <property type="match status" value="1"/>
</dbReference>
<dbReference type="SUPFAM" id="SSF53335">
    <property type="entry name" value="S-adenosyl-L-methionine-dependent methyltransferases"/>
    <property type="match status" value="1"/>
</dbReference>
<dbReference type="PANTHER" id="PTHR43542">
    <property type="entry name" value="METHYLTRANSFERASE"/>
    <property type="match status" value="1"/>
</dbReference>
<dbReference type="NCBIfam" id="TIGR00095">
    <property type="entry name" value="16S rRNA (guanine(966)-N(2))-methyltransferase RsmD"/>
    <property type="match status" value="1"/>
</dbReference>
<evidence type="ECO:0000313" key="4">
    <source>
        <dbReference type="Proteomes" id="UP000030445"/>
    </source>
</evidence>
<dbReference type="STRING" id="74545.EU96_0067"/>
<dbReference type="GO" id="GO:0003676">
    <property type="term" value="F:nucleic acid binding"/>
    <property type="evidence" value="ECO:0007669"/>
    <property type="project" value="InterPro"/>
</dbReference>
<evidence type="ECO:0000313" key="3">
    <source>
        <dbReference type="EMBL" id="KGF99459.1"/>
    </source>
</evidence>
<dbReference type="GO" id="GO:0031167">
    <property type="term" value="P:rRNA methylation"/>
    <property type="evidence" value="ECO:0007669"/>
    <property type="project" value="InterPro"/>
</dbReference>
<evidence type="ECO:0000256" key="1">
    <source>
        <dbReference type="ARBA" id="ARBA00022603"/>
    </source>
</evidence>
<dbReference type="EC" id="2.1.1.-" evidence="3"/>
<gene>
    <name evidence="3" type="ORF">EU96_0067</name>
</gene>
<name>A0A0A2AG05_PROMR</name>